<dbReference type="AlphaFoldDB" id="A0AAV7JZB5"/>
<evidence type="ECO:0000256" key="8">
    <source>
        <dbReference type="ARBA" id="ARBA00023273"/>
    </source>
</evidence>
<dbReference type="GO" id="GO:0060271">
    <property type="term" value="P:cilium assembly"/>
    <property type="evidence" value="ECO:0007669"/>
    <property type="project" value="UniProtKB-UniRule"/>
</dbReference>
<gene>
    <name evidence="13" type="ORF">LOD99_3332</name>
</gene>
<keyword evidence="6 10" id="KW-0969">Cilium</keyword>
<reference evidence="13 14" key="1">
    <citation type="journal article" date="2023" name="BMC Biol.">
        <title>The compact genome of the sponge Oopsacas minuta (Hexactinellida) is lacking key metazoan core genes.</title>
        <authorList>
            <person name="Santini S."/>
            <person name="Schenkelaars Q."/>
            <person name="Jourda C."/>
            <person name="Duchesne M."/>
            <person name="Belahbib H."/>
            <person name="Rocher C."/>
            <person name="Selva M."/>
            <person name="Riesgo A."/>
            <person name="Vervoort M."/>
            <person name="Leys S.P."/>
            <person name="Kodjabachian L."/>
            <person name="Le Bivic A."/>
            <person name="Borchiellini C."/>
            <person name="Claverie J.M."/>
            <person name="Renard E."/>
        </authorList>
    </citation>
    <scope>NUCLEOTIDE SEQUENCE [LARGE SCALE GENOMIC DNA]</scope>
    <source>
        <strain evidence="13">SPO-2</strain>
    </source>
</reference>
<accession>A0AAV7JZB5</accession>
<dbReference type="InterPro" id="IPR000435">
    <property type="entry name" value="Tektins"/>
</dbReference>
<evidence type="ECO:0000313" key="13">
    <source>
        <dbReference type="EMBL" id="KAI6653829.1"/>
    </source>
</evidence>
<evidence type="ECO:0000256" key="11">
    <source>
        <dbReference type="SAM" id="Coils"/>
    </source>
</evidence>
<evidence type="ECO:0000256" key="12">
    <source>
        <dbReference type="SAM" id="MobiDB-lite"/>
    </source>
</evidence>
<dbReference type="InterPro" id="IPR048256">
    <property type="entry name" value="Tektin-like"/>
</dbReference>
<dbReference type="PANTHER" id="PTHR19960:SF25">
    <property type="entry name" value="TEKTIN-1"/>
    <property type="match status" value="1"/>
</dbReference>
<dbReference type="EMBL" id="JAKMXF010000255">
    <property type="protein sequence ID" value="KAI6653829.1"/>
    <property type="molecule type" value="Genomic_DNA"/>
</dbReference>
<evidence type="ECO:0000256" key="2">
    <source>
        <dbReference type="ARBA" id="ARBA00007209"/>
    </source>
</evidence>
<evidence type="ECO:0000256" key="7">
    <source>
        <dbReference type="ARBA" id="ARBA00023212"/>
    </source>
</evidence>
<dbReference type="Pfam" id="PF03148">
    <property type="entry name" value="Tektin"/>
    <property type="match status" value="1"/>
</dbReference>
<dbReference type="PRINTS" id="PR00511">
    <property type="entry name" value="TEKTIN"/>
</dbReference>
<evidence type="ECO:0000256" key="6">
    <source>
        <dbReference type="ARBA" id="ARBA00023069"/>
    </source>
</evidence>
<evidence type="ECO:0000256" key="5">
    <source>
        <dbReference type="ARBA" id="ARBA00023054"/>
    </source>
</evidence>
<comment type="subcellular location">
    <subcellularLocation>
        <location evidence="10">Cytoplasm</location>
        <location evidence="10">Cytoskeleton</location>
        <location evidence="10">Cilium axoneme</location>
    </subcellularLocation>
    <subcellularLocation>
        <location evidence="1">Cytoplasm</location>
        <location evidence="1">Cytoskeleton</location>
        <location evidence="1">Flagellum axoneme</location>
    </subcellularLocation>
</comment>
<dbReference type="GO" id="GO:0005930">
    <property type="term" value="C:axoneme"/>
    <property type="evidence" value="ECO:0007669"/>
    <property type="project" value="UniProtKB-SubCell"/>
</dbReference>
<dbReference type="GO" id="GO:0015630">
    <property type="term" value="C:microtubule cytoskeleton"/>
    <property type="evidence" value="ECO:0007669"/>
    <property type="project" value="UniProtKB-UniRule"/>
</dbReference>
<comment type="caution">
    <text evidence="13">The sequence shown here is derived from an EMBL/GenBank/DDBJ whole genome shotgun (WGS) entry which is preliminary data.</text>
</comment>
<evidence type="ECO:0000313" key="14">
    <source>
        <dbReference type="Proteomes" id="UP001165289"/>
    </source>
</evidence>
<keyword evidence="3" id="KW-0963">Cytoplasm</keyword>
<evidence type="ECO:0000256" key="9">
    <source>
        <dbReference type="ARBA" id="ARBA00045224"/>
    </source>
</evidence>
<dbReference type="GO" id="GO:0060294">
    <property type="term" value="P:cilium movement involved in cell motility"/>
    <property type="evidence" value="ECO:0007669"/>
    <property type="project" value="UniProtKB-UniRule"/>
</dbReference>
<feature type="coiled-coil region" evidence="11">
    <location>
        <begin position="38"/>
        <end position="65"/>
    </location>
</feature>
<comment type="function">
    <text evidence="9">Microtubule inner protein (MIP) part of the dynein-decorated doublet microtubules (DMTs) in cilia and flagellar axoneme. Forms filamentous polymers in the walls of ciliary and flagellar microtubules.</text>
</comment>
<dbReference type="Proteomes" id="UP001165289">
    <property type="component" value="Unassembled WGS sequence"/>
</dbReference>
<protein>
    <recommendedName>
        <fullName evidence="10">Tektin</fullName>
    </recommendedName>
</protein>
<evidence type="ECO:0000256" key="4">
    <source>
        <dbReference type="ARBA" id="ARBA00022846"/>
    </source>
</evidence>
<keyword evidence="7" id="KW-0206">Cytoskeleton</keyword>
<dbReference type="GO" id="GO:0005634">
    <property type="term" value="C:nucleus"/>
    <property type="evidence" value="ECO:0007669"/>
    <property type="project" value="TreeGrafter"/>
</dbReference>
<keyword evidence="4 10" id="KW-0282">Flagellum</keyword>
<keyword evidence="5 11" id="KW-0175">Coiled coil</keyword>
<dbReference type="PANTHER" id="PTHR19960">
    <property type="entry name" value="TEKTIN"/>
    <property type="match status" value="1"/>
</dbReference>
<comment type="similarity">
    <text evidence="2 10">Belongs to the tektin family.</text>
</comment>
<feature type="region of interest" description="Disordered" evidence="12">
    <location>
        <begin position="84"/>
        <end position="116"/>
    </location>
</feature>
<organism evidence="13 14">
    <name type="scientific">Oopsacas minuta</name>
    <dbReference type="NCBI Taxonomy" id="111878"/>
    <lineage>
        <taxon>Eukaryota</taxon>
        <taxon>Metazoa</taxon>
        <taxon>Porifera</taxon>
        <taxon>Hexactinellida</taxon>
        <taxon>Hexasterophora</taxon>
        <taxon>Lyssacinosida</taxon>
        <taxon>Leucopsacidae</taxon>
        <taxon>Oopsacas</taxon>
    </lineage>
</organism>
<evidence type="ECO:0000256" key="1">
    <source>
        <dbReference type="ARBA" id="ARBA00004611"/>
    </source>
</evidence>
<keyword evidence="8 10" id="KW-0966">Cell projection</keyword>
<name>A0AAV7JZB5_9METZ</name>
<evidence type="ECO:0000256" key="10">
    <source>
        <dbReference type="RuleBase" id="RU367040"/>
    </source>
</evidence>
<sequence>MIVQTRLDTRRNRPNVELCKDGGEYQLASEGKEIVGSIQALNEKLAIANKAQEELYRTLARVEEDLSIKNYSLQIDRHCLSLRTEKKVKGEEGTDPDEVKQEAEEGKEENRNQSAT</sequence>
<evidence type="ECO:0000256" key="3">
    <source>
        <dbReference type="ARBA" id="ARBA00022490"/>
    </source>
</evidence>
<proteinExistence type="inferred from homology"/>
<keyword evidence="14" id="KW-1185">Reference proteome</keyword>